<dbReference type="InterPro" id="IPR012286">
    <property type="entry name" value="Tetrahaem_cytochrome"/>
</dbReference>
<evidence type="ECO:0000256" key="1">
    <source>
        <dbReference type="ARBA" id="ARBA00001926"/>
    </source>
</evidence>
<evidence type="ECO:0000256" key="4">
    <source>
        <dbReference type="ARBA" id="ARBA00022617"/>
    </source>
</evidence>
<evidence type="ECO:0000313" key="10">
    <source>
        <dbReference type="EMBL" id="CZE48029.1"/>
    </source>
</evidence>
<dbReference type="OrthoDB" id="5344846at2"/>
<dbReference type="RefSeq" id="WP_075540279.1">
    <property type="nucleotide sequence ID" value="NZ_CP053844.1"/>
</dbReference>
<feature type="signal peptide" evidence="8">
    <location>
        <begin position="1"/>
        <end position="17"/>
    </location>
</feature>
<evidence type="ECO:0000256" key="7">
    <source>
        <dbReference type="ARBA" id="ARBA00023004"/>
    </source>
</evidence>
<dbReference type="AlphaFoldDB" id="A0A128EGH2"/>
<sequence>MKKLILMMIFACSVAFGFDSNSSIMEVLRNSKGEVVTDFSSKAFPIKGIHKKLDLKCTDCHLEKDEKDYSSAMQTSCLQCHESYPKLREYTGGLGHDHNIHEGPHYEALDCDNCHKTHDEKPVNMCARCHNQESMLKLIVK</sequence>
<proteinExistence type="predicted"/>
<evidence type="ECO:0000256" key="5">
    <source>
        <dbReference type="ARBA" id="ARBA00022723"/>
    </source>
</evidence>
<protein>
    <submittedName>
        <fullName evidence="10">Fumarate reductase flavoprotein subunit</fullName>
    </submittedName>
</protein>
<comment type="cofactor">
    <cofactor evidence="1">
        <name>heme c</name>
        <dbReference type="ChEBI" id="CHEBI:61717"/>
    </cofactor>
</comment>
<evidence type="ECO:0000256" key="6">
    <source>
        <dbReference type="ARBA" id="ARBA00022982"/>
    </source>
</evidence>
<accession>A0A128EGH2</accession>
<dbReference type="GO" id="GO:0030313">
    <property type="term" value="C:cell envelope"/>
    <property type="evidence" value="ECO:0007669"/>
    <property type="project" value="UniProtKB-SubCell"/>
</dbReference>
<dbReference type="GO" id="GO:0046872">
    <property type="term" value="F:metal ion binding"/>
    <property type="evidence" value="ECO:0007669"/>
    <property type="project" value="UniProtKB-KW"/>
</dbReference>
<dbReference type="Pfam" id="PF14537">
    <property type="entry name" value="Cytochrom_c3_2"/>
    <property type="match status" value="1"/>
</dbReference>
<feature type="chain" id="PRO_5007281518" evidence="8">
    <location>
        <begin position="18"/>
        <end position="141"/>
    </location>
</feature>
<dbReference type="SUPFAM" id="SSF48695">
    <property type="entry name" value="Multiheme cytochromes"/>
    <property type="match status" value="1"/>
</dbReference>
<dbReference type="InterPro" id="IPR036280">
    <property type="entry name" value="Multihaem_cyt_sf"/>
</dbReference>
<evidence type="ECO:0000256" key="8">
    <source>
        <dbReference type="SAM" id="SignalP"/>
    </source>
</evidence>
<evidence type="ECO:0000256" key="3">
    <source>
        <dbReference type="ARBA" id="ARBA00022448"/>
    </source>
</evidence>
<dbReference type="Proteomes" id="UP000069632">
    <property type="component" value="Unassembled WGS sequence"/>
</dbReference>
<evidence type="ECO:0000313" key="11">
    <source>
        <dbReference type="Proteomes" id="UP000069632"/>
    </source>
</evidence>
<keyword evidence="6" id="KW-0249">Electron transport</keyword>
<gene>
    <name evidence="10" type="ORF">ERS672216_01192</name>
</gene>
<dbReference type="EMBL" id="FIZP01000005">
    <property type="protein sequence ID" value="CZE48029.1"/>
    <property type="molecule type" value="Genomic_DNA"/>
</dbReference>
<organism evidence="10 11">
    <name type="scientific">Campylobacter geochelonis</name>
    <dbReference type="NCBI Taxonomy" id="1780362"/>
    <lineage>
        <taxon>Bacteria</taxon>
        <taxon>Pseudomonadati</taxon>
        <taxon>Campylobacterota</taxon>
        <taxon>Epsilonproteobacteria</taxon>
        <taxon>Campylobacterales</taxon>
        <taxon>Campylobacteraceae</taxon>
        <taxon>Campylobacter</taxon>
    </lineage>
</organism>
<keyword evidence="5" id="KW-0479">Metal-binding</keyword>
<reference evidence="10 11" key="1">
    <citation type="submission" date="2016-02" db="EMBL/GenBank/DDBJ databases">
        <authorList>
            <consortium name="Pathogen Informatics"/>
        </authorList>
    </citation>
    <scope>NUCLEOTIDE SEQUENCE [LARGE SCALE GENOMIC DNA]</scope>
    <source>
        <strain evidence="10 11">RC20</strain>
    </source>
</reference>
<evidence type="ECO:0000256" key="2">
    <source>
        <dbReference type="ARBA" id="ARBA00004196"/>
    </source>
</evidence>
<keyword evidence="11" id="KW-1185">Reference proteome</keyword>
<dbReference type="Gene3D" id="1.10.1130.10">
    <property type="entry name" value="Flavocytochrome C3, Chain A"/>
    <property type="match status" value="1"/>
</dbReference>
<keyword evidence="8" id="KW-0732">Signal</keyword>
<keyword evidence="7" id="KW-0408">Iron</keyword>
<feature type="domain" description="Tetrahaem cytochrome" evidence="9">
    <location>
        <begin position="49"/>
        <end position="131"/>
    </location>
</feature>
<evidence type="ECO:0000259" key="9">
    <source>
        <dbReference type="Pfam" id="PF14537"/>
    </source>
</evidence>
<keyword evidence="3" id="KW-0813">Transport</keyword>
<comment type="subcellular location">
    <subcellularLocation>
        <location evidence="2">Cell envelope</location>
    </subcellularLocation>
</comment>
<keyword evidence="4" id="KW-0349">Heme</keyword>
<name>A0A128EGH2_9BACT</name>